<dbReference type="InterPro" id="IPR036389">
    <property type="entry name" value="RNase_III_sf"/>
</dbReference>
<dbReference type="STRING" id="4081.K4AU29"/>
<dbReference type="Gramene" id="Solyc01g013920.1.1">
    <property type="protein sequence ID" value="Solyc01g013920.1.1"/>
    <property type="gene ID" value="Solyc01g013920.1"/>
</dbReference>
<sequence length="212" mass="24877">MSPEFSFRILENLGKSFLKYGNSIHSFKTYENYHEGLLNIKKNKIISNVALFKLGCARKILRFIRNEPFYLKVPNSTRSGNVAALSFIKWIKMDIDFIDARILRHFIVNSKKLVNVWYLEITATLQVSRPFAHLKFLGDVMLYYVVTAYLYYKFLRLITYLWSNFLNNECYTQSAVKASLHEHILHASPDLHRQICFTVENFEKLDILSMSG</sequence>
<dbReference type="PANTHER" id="PTHR14950:SF70">
    <property type="entry name" value="ENDORIBONUCLEASE DICER HOMOLOG 2"/>
    <property type="match status" value="1"/>
</dbReference>
<dbReference type="PhylomeDB" id="K4AU29"/>
<reference evidence="3" key="1">
    <citation type="journal article" date="2012" name="Nature">
        <title>The tomato genome sequence provides insights into fleshy fruit evolution.</title>
        <authorList>
            <consortium name="Tomato Genome Consortium"/>
        </authorList>
    </citation>
    <scope>NUCLEOTIDE SEQUENCE [LARGE SCALE GENOMIC DNA]</scope>
    <source>
        <strain evidence="3">cv. Heinz 1706</strain>
    </source>
</reference>
<dbReference type="InterPro" id="IPR000999">
    <property type="entry name" value="RNase_III_dom"/>
</dbReference>
<dbReference type="InParanoid" id="K4AU29"/>
<dbReference type="GO" id="GO:0005737">
    <property type="term" value="C:cytoplasm"/>
    <property type="evidence" value="ECO:0000318"/>
    <property type="project" value="GO_Central"/>
</dbReference>
<evidence type="ECO:0000313" key="3">
    <source>
        <dbReference type="EnsemblPlants" id="Solyc01g013920.1.1"/>
    </source>
</evidence>
<dbReference type="PaxDb" id="4081-Solyc01g013920.1.1"/>
<reference evidence="3" key="2">
    <citation type="submission" date="2015-06" db="UniProtKB">
        <authorList>
            <consortium name="EnsemblPlants"/>
        </authorList>
    </citation>
    <scope>IDENTIFICATION</scope>
    <source>
        <strain evidence="3">cv. Heinz 1706</strain>
    </source>
</reference>
<dbReference type="GO" id="GO:0003723">
    <property type="term" value="F:RNA binding"/>
    <property type="evidence" value="ECO:0000318"/>
    <property type="project" value="GO_Central"/>
</dbReference>
<dbReference type="Gene3D" id="1.10.1520.10">
    <property type="entry name" value="Ribonuclease III domain"/>
    <property type="match status" value="2"/>
</dbReference>
<dbReference type="PANTHER" id="PTHR14950">
    <property type="entry name" value="DICER-RELATED"/>
    <property type="match status" value="1"/>
</dbReference>
<dbReference type="AlphaFoldDB" id="K4AU29"/>
<evidence type="ECO:0000313" key="4">
    <source>
        <dbReference type="Proteomes" id="UP000004994"/>
    </source>
</evidence>
<dbReference type="GO" id="GO:0030422">
    <property type="term" value="P:siRNA processing"/>
    <property type="evidence" value="ECO:0000318"/>
    <property type="project" value="GO_Central"/>
</dbReference>
<dbReference type="SUPFAM" id="SSF69065">
    <property type="entry name" value="RNase III domain-like"/>
    <property type="match status" value="2"/>
</dbReference>
<evidence type="ECO:0000256" key="1">
    <source>
        <dbReference type="ARBA" id="ARBA00022801"/>
    </source>
</evidence>
<proteinExistence type="predicted"/>
<dbReference type="PROSITE" id="PS50142">
    <property type="entry name" value="RNASE_3_2"/>
    <property type="match status" value="2"/>
</dbReference>
<keyword evidence="4" id="KW-1185">Reference proteome</keyword>
<keyword evidence="1" id="KW-0378">Hydrolase</keyword>
<dbReference type="GO" id="GO:0005634">
    <property type="term" value="C:nucleus"/>
    <property type="evidence" value="ECO:0000318"/>
    <property type="project" value="GO_Central"/>
</dbReference>
<evidence type="ECO:0000259" key="2">
    <source>
        <dbReference type="PROSITE" id="PS50142"/>
    </source>
</evidence>
<name>K4AU29_SOLLC</name>
<protein>
    <recommendedName>
        <fullName evidence="2">RNase III domain-containing protein</fullName>
    </recommendedName>
</protein>
<feature type="domain" description="RNase III" evidence="2">
    <location>
        <begin position="1"/>
        <end position="102"/>
    </location>
</feature>
<feature type="domain" description="RNase III" evidence="2">
    <location>
        <begin position="133"/>
        <end position="154"/>
    </location>
</feature>
<dbReference type="GO" id="GO:0004525">
    <property type="term" value="F:ribonuclease III activity"/>
    <property type="evidence" value="ECO:0000318"/>
    <property type="project" value="GO_Central"/>
</dbReference>
<organism evidence="3">
    <name type="scientific">Solanum lycopersicum</name>
    <name type="common">Tomato</name>
    <name type="synonym">Lycopersicon esculentum</name>
    <dbReference type="NCBI Taxonomy" id="4081"/>
    <lineage>
        <taxon>Eukaryota</taxon>
        <taxon>Viridiplantae</taxon>
        <taxon>Streptophyta</taxon>
        <taxon>Embryophyta</taxon>
        <taxon>Tracheophyta</taxon>
        <taxon>Spermatophyta</taxon>
        <taxon>Magnoliopsida</taxon>
        <taxon>eudicotyledons</taxon>
        <taxon>Gunneridae</taxon>
        <taxon>Pentapetalae</taxon>
        <taxon>asterids</taxon>
        <taxon>lamiids</taxon>
        <taxon>Solanales</taxon>
        <taxon>Solanaceae</taxon>
        <taxon>Solanoideae</taxon>
        <taxon>Solaneae</taxon>
        <taxon>Solanum</taxon>
        <taxon>Solanum subgen. Lycopersicon</taxon>
    </lineage>
</organism>
<dbReference type="Pfam" id="PF00636">
    <property type="entry name" value="Ribonuclease_3"/>
    <property type="match status" value="1"/>
</dbReference>
<dbReference type="HOGENOM" id="CLU_099244_0_0_1"/>
<dbReference type="Proteomes" id="UP000004994">
    <property type="component" value="Chromosome 1"/>
</dbReference>
<dbReference type="eggNOG" id="KOG0701">
    <property type="taxonomic scope" value="Eukaryota"/>
</dbReference>
<accession>K4AU29</accession>
<dbReference type="EnsemblPlants" id="Solyc01g013920.1.1">
    <property type="protein sequence ID" value="Solyc01g013920.1.1"/>
    <property type="gene ID" value="Solyc01g013920.1"/>
</dbReference>